<evidence type="ECO:0000313" key="4">
    <source>
        <dbReference type="Proteomes" id="UP000429595"/>
    </source>
</evidence>
<dbReference type="AlphaFoldDB" id="A0A6I1FHN7"/>
<comment type="caution">
    <text evidence="3">The sequence shown here is derived from an EMBL/GenBank/DDBJ whole genome shotgun (WGS) entry which is preliminary data.</text>
</comment>
<evidence type="ECO:0000313" key="3">
    <source>
        <dbReference type="EMBL" id="KAB7705327.1"/>
    </source>
</evidence>
<dbReference type="RefSeq" id="WP_152153230.1">
    <property type="nucleotide sequence ID" value="NZ_WEIO01000009.1"/>
</dbReference>
<dbReference type="InterPro" id="IPR028983">
    <property type="entry name" value="PA2201-like_C"/>
</dbReference>
<proteinExistence type="predicted"/>
<sequence length="239" mass="28031">MIRDTIKEESYFNSFLEYENERIEKFTSLAHSVINQRGEDDIGVKRAYISLQGFYFNKLRALYSSGASLEEIKEFFPEVINIMEKTWSANSGYVQMLWMVSIGIMLDVPNNDFRKLETMIEREGLQDYLIDFLIQPKNEDWKEVSPNFAFNLPYQFLKSVITTSDKSEATALLKNYLQNEWYEGHNDTGWYDTHKSSNDTYSGYWSFESGALAKILNLDDSTLKNIPYYPYDMVHYGEN</sequence>
<reference evidence="3 4" key="1">
    <citation type="submission" date="2019-10" db="EMBL/GenBank/DDBJ databases">
        <title>Bacillus aerolatum sp. nov., isolated from bioaerosol of sport playgrounds.</title>
        <authorList>
            <person name="Chen P."/>
            <person name="Zhang G."/>
        </authorList>
    </citation>
    <scope>NUCLEOTIDE SEQUENCE [LARGE SCALE GENOMIC DNA]</scope>
    <source>
        <strain evidence="3 4">CX253</strain>
    </source>
</reference>
<feature type="domain" description="PoNi C-terminal" evidence="2">
    <location>
        <begin position="126"/>
        <end position="233"/>
    </location>
</feature>
<dbReference type="InterPro" id="IPR015024">
    <property type="entry name" value="PoNi_N"/>
</dbReference>
<protein>
    <submittedName>
        <fullName evidence="3">DUF1911 domain-containing protein</fullName>
    </submittedName>
</protein>
<organism evidence="3 4">
    <name type="scientific">Bacillus aerolatus</name>
    <dbReference type="NCBI Taxonomy" id="2653354"/>
    <lineage>
        <taxon>Bacteria</taxon>
        <taxon>Bacillati</taxon>
        <taxon>Bacillota</taxon>
        <taxon>Bacilli</taxon>
        <taxon>Bacillales</taxon>
        <taxon>Bacillaceae</taxon>
        <taxon>Bacillus</taxon>
    </lineage>
</organism>
<accession>A0A6I1FHN7</accession>
<name>A0A6I1FHN7_9BACI</name>
<dbReference type="SUPFAM" id="SSF140731">
    <property type="entry name" value="PA2201 C-terminal domain-like"/>
    <property type="match status" value="1"/>
</dbReference>
<dbReference type="Pfam" id="PF08929">
    <property type="entry name" value="PoNi_C"/>
    <property type="match status" value="1"/>
</dbReference>
<gene>
    <name evidence="3" type="ORF">F9802_14595</name>
</gene>
<dbReference type="InterPro" id="IPR015025">
    <property type="entry name" value="PoNi_C"/>
</dbReference>
<dbReference type="EMBL" id="WEIO01000009">
    <property type="protein sequence ID" value="KAB7705327.1"/>
    <property type="molecule type" value="Genomic_DNA"/>
</dbReference>
<dbReference type="Proteomes" id="UP000429595">
    <property type="component" value="Unassembled WGS sequence"/>
</dbReference>
<feature type="domain" description="PoNi N-terminal" evidence="1">
    <location>
        <begin position="3"/>
        <end position="116"/>
    </location>
</feature>
<dbReference type="Gene3D" id="1.10.3920.10">
    <property type="entry name" value="PA2201 C-terminal domain-like"/>
    <property type="match status" value="1"/>
</dbReference>
<dbReference type="Pfam" id="PF08928">
    <property type="entry name" value="PoNi_N"/>
    <property type="match status" value="1"/>
</dbReference>
<evidence type="ECO:0000259" key="2">
    <source>
        <dbReference type="Pfam" id="PF08929"/>
    </source>
</evidence>
<evidence type="ECO:0000259" key="1">
    <source>
        <dbReference type="Pfam" id="PF08928"/>
    </source>
</evidence>
<keyword evidence="4" id="KW-1185">Reference proteome</keyword>